<proteinExistence type="predicted"/>
<gene>
    <name evidence="1" type="ORF">BDN72DRAFT_863504</name>
</gene>
<dbReference type="Proteomes" id="UP000308600">
    <property type="component" value="Unassembled WGS sequence"/>
</dbReference>
<accession>A0ACD3A850</accession>
<protein>
    <submittedName>
        <fullName evidence="1">Uncharacterized protein</fullName>
    </submittedName>
</protein>
<evidence type="ECO:0000313" key="1">
    <source>
        <dbReference type="EMBL" id="TFK61574.1"/>
    </source>
</evidence>
<keyword evidence="2" id="KW-1185">Reference proteome</keyword>
<reference evidence="1 2" key="1">
    <citation type="journal article" date="2019" name="Nat. Ecol. Evol.">
        <title>Megaphylogeny resolves global patterns of mushroom evolution.</title>
        <authorList>
            <person name="Varga T."/>
            <person name="Krizsan K."/>
            <person name="Foldi C."/>
            <person name="Dima B."/>
            <person name="Sanchez-Garcia M."/>
            <person name="Sanchez-Ramirez S."/>
            <person name="Szollosi G.J."/>
            <person name="Szarkandi J.G."/>
            <person name="Papp V."/>
            <person name="Albert L."/>
            <person name="Andreopoulos W."/>
            <person name="Angelini C."/>
            <person name="Antonin V."/>
            <person name="Barry K.W."/>
            <person name="Bougher N.L."/>
            <person name="Buchanan P."/>
            <person name="Buyck B."/>
            <person name="Bense V."/>
            <person name="Catcheside P."/>
            <person name="Chovatia M."/>
            <person name="Cooper J."/>
            <person name="Damon W."/>
            <person name="Desjardin D."/>
            <person name="Finy P."/>
            <person name="Geml J."/>
            <person name="Haridas S."/>
            <person name="Hughes K."/>
            <person name="Justo A."/>
            <person name="Karasinski D."/>
            <person name="Kautmanova I."/>
            <person name="Kiss B."/>
            <person name="Kocsube S."/>
            <person name="Kotiranta H."/>
            <person name="LaButti K.M."/>
            <person name="Lechner B.E."/>
            <person name="Liimatainen K."/>
            <person name="Lipzen A."/>
            <person name="Lukacs Z."/>
            <person name="Mihaltcheva S."/>
            <person name="Morgado L.N."/>
            <person name="Niskanen T."/>
            <person name="Noordeloos M.E."/>
            <person name="Ohm R.A."/>
            <person name="Ortiz-Santana B."/>
            <person name="Ovrebo C."/>
            <person name="Racz N."/>
            <person name="Riley R."/>
            <person name="Savchenko A."/>
            <person name="Shiryaev A."/>
            <person name="Soop K."/>
            <person name="Spirin V."/>
            <person name="Szebenyi C."/>
            <person name="Tomsovsky M."/>
            <person name="Tulloss R.E."/>
            <person name="Uehling J."/>
            <person name="Grigoriev I.V."/>
            <person name="Vagvolgyi C."/>
            <person name="Papp T."/>
            <person name="Martin F.M."/>
            <person name="Miettinen O."/>
            <person name="Hibbett D.S."/>
            <person name="Nagy L.G."/>
        </authorList>
    </citation>
    <scope>NUCLEOTIDE SEQUENCE [LARGE SCALE GENOMIC DNA]</scope>
    <source>
        <strain evidence="1 2">NL-1719</strain>
    </source>
</reference>
<dbReference type="EMBL" id="ML208647">
    <property type="protein sequence ID" value="TFK61574.1"/>
    <property type="molecule type" value="Genomic_DNA"/>
</dbReference>
<organism evidence="1 2">
    <name type="scientific">Pluteus cervinus</name>
    <dbReference type="NCBI Taxonomy" id="181527"/>
    <lineage>
        <taxon>Eukaryota</taxon>
        <taxon>Fungi</taxon>
        <taxon>Dikarya</taxon>
        <taxon>Basidiomycota</taxon>
        <taxon>Agaricomycotina</taxon>
        <taxon>Agaricomycetes</taxon>
        <taxon>Agaricomycetidae</taxon>
        <taxon>Agaricales</taxon>
        <taxon>Pluteineae</taxon>
        <taxon>Pluteaceae</taxon>
        <taxon>Pluteus</taxon>
    </lineage>
</organism>
<name>A0ACD3A850_9AGAR</name>
<evidence type="ECO:0000313" key="2">
    <source>
        <dbReference type="Proteomes" id="UP000308600"/>
    </source>
</evidence>
<sequence>MARHRVGLFFLLTRKFLFITPRPSALPQDQPYPNRSSTVAAQPTSGQLQTTADSPLEYPPGDGLVGCFISHGFFFVTSPNCSKIYQPPLGNDRTVHMRVNLRYGPDDPLQWPQPYVPMYAHHIAIRLPVRDQQNPLSLAWWLPEKQHFVQDPDSLFTGVGRLENNMLRSFQQLCEDLLHRIAKSEQKSALVTDLSTLLSDFLHRLESLPTDFDTLLLLVRGWQRIYLELLALMDFLEVYLPRMRGQVQYLGHTTAPVMGCFTHKYSHAEMIQRAGIRFWLVRPSEQIASARIRTVVSLRCPDNLIPLEPHKRARWTYRGSNSDSEKNTAIIRELRNILSYPDIFATTISPDEANIPPPEPPQPKKVSFRPYPKQRNRNANQSSGQSSSPVSASPGRDKFAEPNCGFFPLPIKSWQTALSAVVRPSHSNLKDVWGYMLPEPAGLVAIQNADRQRAMFQFWLKFRAAFIYQATSTRTGATPNSATFWRKLLGQDFEKSSPQSAASGTKTSKLRDCVQEYIKKCVDNVNLLSTNSSQLALRTMDNVNAVWLGKPFADLDHADLEQVLWELTELNFRFELVALDKWAVVPPKESEAKPADRQSLVEACFWNVRRGSLFTVPLSSANKGLADHDWRKRSKYLLALKDLMKSWRGDKPASLLTPDKLRWGEVGVLELEEDLAKFYTQSFFNYARRAPILPRHLVHIISEPVVEPPASTGGIVHLNPAPGIYYDLKTLKLDAGV</sequence>